<protein>
    <submittedName>
        <fullName evidence="1">Sugar ABC transporter substrate-binding protein</fullName>
    </submittedName>
</protein>
<dbReference type="InterPro" id="IPR050490">
    <property type="entry name" value="Bact_solute-bd_prot1"/>
</dbReference>
<accession>A0ABP7ATI8</accession>
<dbReference type="Proteomes" id="UP001501697">
    <property type="component" value="Unassembled WGS sequence"/>
</dbReference>
<dbReference type="InterPro" id="IPR006059">
    <property type="entry name" value="SBP"/>
</dbReference>
<organism evidence="1 2">
    <name type="scientific">Microbacterium awajiense</name>
    <dbReference type="NCBI Taxonomy" id="415214"/>
    <lineage>
        <taxon>Bacteria</taxon>
        <taxon>Bacillati</taxon>
        <taxon>Actinomycetota</taxon>
        <taxon>Actinomycetes</taxon>
        <taxon>Micrococcales</taxon>
        <taxon>Microbacteriaceae</taxon>
        <taxon>Microbacterium</taxon>
    </lineage>
</organism>
<dbReference type="Pfam" id="PF01547">
    <property type="entry name" value="SBP_bac_1"/>
    <property type="match status" value="1"/>
</dbReference>
<comment type="caution">
    <text evidence="1">The sequence shown here is derived from an EMBL/GenBank/DDBJ whole genome shotgun (WGS) entry which is preliminary data.</text>
</comment>
<keyword evidence="2" id="KW-1185">Reference proteome</keyword>
<dbReference type="EMBL" id="BAAAYU010000005">
    <property type="protein sequence ID" value="GAA3639316.1"/>
    <property type="molecule type" value="Genomic_DNA"/>
</dbReference>
<evidence type="ECO:0000313" key="1">
    <source>
        <dbReference type="EMBL" id="GAA3639316.1"/>
    </source>
</evidence>
<dbReference type="PANTHER" id="PTHR43649:SF14">
    <property type="entry name" value="BLR3389 PROTEIN"/>
    <property type="match status" value="1"/>
</dbReference>
<gene>
    <name evidence="1" type="ORF">GCM10022200_23480</name>
</gene>
<proteinExistence type="predicted"/>
<dbReference type="PANTHER" id="PTHR43649">
    <property type="entry name" value="ARABINOSE-BINDING PROTEIN-RELATED"/>
    <property type="match status" value="1"/>
</dbReference>
<dbReference type="CDD" id="cd13585">
    <property type="entry name" value="PBP2_TMBP_like"/>
    <property type="match status" value="1"/>
</dbReference>
<reference evidence="2" key="1">
    <citation type="journal article" date="2019" name="Int. J. Syst. Evol. Microbiol.">
        <title>The Global Catalogue of Microorganisms (GCM) 10K type strain sequencing project: providing services to taxonomists for standard genome sequencing and annotation.</title>
        <authorList>
            <consortium name="The Broad Institute Genomics Platform"/>
            <consortium name="The Broad Institute Genome Sequencing Center for Infectious Disease"/>
            <person name="Wu L."/>
            <person name="Ma J."/>
        </authorList>
    </citation>
    <scope>NUCLEOTIDE SEQUENCE [LARGE SCALE GENOMIC DNA]</scope>
    <source>
        <strain evidence="2">JCM 16544</strain>
    </source>
</reference>
<dbReference type="SUPFAM" id="SSF53850">
    <property type="entry name" value="Periplasmic binding protein-like II"/>
    <property type="match status" value="1"/>
</dbReference>
<name>A0ABP7ATI8_9MICO</name>
<dbReference type="Gene3D" id="3.40.190.10">
    <property type="entry name" value="Periplasmic binding protein-like II"/>
    <property type="match status" value="1"/>
</dbReference>
<sequence length="437" mass="45760">MAAAALAVGGLAACSSNGDGDTVDAGSPGDISQLDAALEEGGSITYWGWAPWTQDQIDAFEAEYPNVTVDFVNTTSASDHNVKLQNAIQAGNGAPDAVQLEYQSFPQFTLPGALADLSSLGMDALEDQFTPSTWSQVSENGVLRGLPQDSGPMAMFYNARVFEEQGLEVPATWDDYVAAAEVLKASGSFITNDDGGYSGLGLGMIWQAGGRPFSADGENVSIDLQDEGSVRWADMWTELLQSDSLAMIPGGTEEWGKSLGDGTIATVVAGGWFAGLLAGAAPDGAGDWRVAPMPTYDGGEPVSAEQGGSGQAVLESSENKALAAAFLRWLNTSETSVGIVMDSGGFPTTRAQLEDPGFLEVESEYFGGQKVNEVLAAAAESVPAGWQYLPWQAYANSIYADTVGQVFLEGGDINDGLIAWQDENVAYGNDQGFSVNE</sequence>
<evidence type="ECO:0000313" key="2">
    <source>
        <dbReference type="Proteomes" id="UP001501697"/>
    </source>
</evidence>